<dbReference type="EC" id="1.-.-.-" evidence="6"/>
<dbReference type="Proteomes" id="UP001596157">
    <property type="component" value="Unassembled WGS sequence"/>
</dbReference>
<dbReference type="Gene3D" id="3.50.50.60">
    <property type="entry name" value="FAD/NAD(P)-binding domain"/>
    <property type="match status" value="2"/>
</dbReference>
<comment type="caution">
    <text evidence="6">The sequence shown here is derived from an EMBL/GenBank/DDBJ whole genome shotgun (WGS) entry which is preliminary data.</text>
</comment>
<dbReference type="PANTHER" id="PTHR43734">
    <property type="entry name" value="PHYTOENE DESATURASE"/>
    <property type="match status" value="1"/>
</dbReference>
<proteinExistence type="inferred from homology"/>
<evidence type="ECO:0000256" key="4">
    <source>
        <dbReference type="RuleBase" id="RU362075"/>
    </source>
</evidence>
<dbReference type="NCBIfam" id="TIGR02734">
    <property type="entry name" value="crtI_fam"/>
    <property type="match status" value="1"/>
</dbReference>
<dbReference type="RefSeq" id="WP_378246903.1">
    <property type="nucleotide sequence ID" value="NZ_JBHSKF010000004.1"/>
</dbReference>
<organism evidence="6 7">
    <name type="scientific">Actinokineospora guangxiensis</name>
    <dbReference type="NCBI Taxonomy" id="1490288"/>
    <lineage>
        <taxon>Bacteria</taxon>
        <taxon>Bacillati</taxon>
        <taxon>Actinomycetota</taxon>
        <taxon>Actinomycetes</taxon>
        <taxon>Pseudonocardiales</taxon>
        <taxon>Pseudonocardiaceae</taxon>
        <taxon>Actinokineospora</taxon>
    </lineage>
</organism>
<evidence type="ECO:0000313" key="6">
    <source>
        <dbReference type="EMBL" id="MFC5287696.1"/>
    </source>
</evidence>
<evidence type="ECO:0000313" key="7">
    <source>
        <dbReference type="Proteomes" id="UP001596157"/>
    </source>
</evidence>
<dbReference type="SUPFAM" id="SSF51905">
    <property type="entry name" value="FAD/NAD(P)-binding domain"/>
    <property type="match status" value="1"/>
</dbReference>
<protein>
    <submittedName>
        <fullName evidence="6">Phytoene desaturase family protein</fullName>
        <ecNumber evidence="6">1.-.-.-</ecNumber>
    </submittedName>
</protein>
<evidence type="ECO:0000256" key="1">
    <source>
        <dbReference type="ARBA" id="ARBA00004829"/>
    </source>
</evidence>
<feature type="domain" description="Amine oxidase" evidence="5">
    <location>
        <begin position="18"/>
        <end position="491"/>
    </location>
</feature>
<keyword evidence="3 4" id="KW-0560">Oxidoreductase</keyword>
<dbReference type="EMBL" id="JBHSKF010000004">
    <property type="protein sequence ID" value="MFC5287696.1"/>
    <property type="molecule type" value="Genomic_DNA"/>
</dbReference>
<reference evidence="7" key="1">
    <citation type="journal article" date="2019" name="Int. J. Syst. Evol. Microbiol.">
        <title>The Global Catalogue of Microorganisms (GCM) 10K type strain sequencing project: providing services to taxonomists for standard genome sequencing and annotation.</title>
        <authorList>
            <consortium name="The Broad Institute Genomics Platform"/>
            <consortium name="The Broad Institute Genome Sequencing Center for Infectious Disease"/>
            <person name="Wu L."/>
            <person name="Ma J."/>
        </authorList>
    </citation>
    <scope>NUCLEOTIDE SEQUENCE [LARGE SCALE GENOMIC DNA]</scope>
    <source>
        <strain evidence="7">CCUG 59778</strain>
    </source>
</reference>
<evidence type="ECO:0000256" key="2">
    <source>
        <dbReference type="ARBA" id="ARBA00022746"/>
    </source>
</evidence>
<evidence type="ECO:0000259" key="5">
    <source>
        <dbReference type="Pfam" id="PF01593"/>
    </source>
</evidence>
<comment type="pathway">
    <text evidence="1 4">Carotenoid biosynthesis.</text>
</comment>
<dbReference type="PANTHER" id="PTHR43734:SF1">
    <property type="entry name" value="PHYTOENE DESATURASE"/>
    <property type="match status" value="1"/>
</dbReference>
<dbReference type="GO" id="GO:0016491">
    <property type="term" value="F:oxidoreductase activity"/>
    <property type="evidence" value="ECO:0007669"/>
    <property type="project" value="UniProtKB-KW"/>
</dbReference>
<sequence>MRTIGGRTDHVVVVGAGLSGLSAALHLAGAGRRVTVLESAETPGGRAGQELIAGHRVDTGATVLTMPELVDEALSAVGGSLSEIDLVKLAPAYRAHFADGSTIHLHTEAEAMEAEVRRVAGPREAAGYRSLRTWLTSLYQVQRERFIGANFDSPLDLLGPDLARLAALGGFGRLGPAVAKHLSDERLRRLFSFQALYAGVPPSRALAAYAVIAYMDTVAGVYYPRGGIGAVAEAMAAAAGRAGVAFRYGTSAAWLERVGSRVGAVRTTAGERIACDAVVLTADLPAAYRLLGITPRRPLRLRFSPSAVVLHTSAPRGWAPLENRLGHHTVFFGGAWEQTFAEITRRGRLMRDPSLLVTRPTATDPTLAPAGRELVSVLAPCPNLAVGPIDWRRVGPVYRDELVAELDRRGLTGFGADTEDLRLVTPADWAAAGLAEGTPFSVAHTFAQTGPFRPRNLVPGADNVVLAGSGTTPGVGIPPVLISGRLAAQRVTGGPARVRRARGARRTVSGM</sequence>
<evidence type="ECO:0000256" key="3">
    <source>
        <dbReference type="ARBA" id="ARBA00023002"/>
    </source>
</evidence>
<gene>
    <name evidence="6" type="primary">crtI</name>
    <name evidence="6" type="ORF">ACFPM7_11605</name>
</gene>
<accession>A0ABW0ELR1</accession>
<keyword evidence="2 4" id="KW-0125">Carotenoid biosynthesis</keyword>
<dbReference type="InterPro" id="IPR036188">
    <property type="entry name" value="FAD/NAD-bd_sf"/>
</dbReference>
<dbReference type="InterPro" id="IPR014105">
    <property type="entry name" value="Carotenoid/retinoid_OxRdtase"/>
</dbReference>
<keyword evidence="7" id="KW-1185">Reference proteome</keyword>
<dbReference type="InterPro" id="IPR002937">
    <property type="entry name" value="Amino_oxidase"/>
</dbReference>
<comment type="similarity">
    <text evidence="4">Belongs to the carotenoid/retinoid oxidoreductase family.</text>
</comment>
<name>A0ABW0ELR1_9PSEU</name>
<dbReference type="Pfam" id="PF01593">
    <property type="entry name" value="Amino_oxidase"/>
    <property type="match status" value="1"/>
</dbReference>